<evidence type="ECO:0000313" key="1">
    <source>
        <dbReference type="EMBL" id="MBB3965499.1"/>
    </source>
</evidence>
<evidence type="ECO:0008006" key="3">
    <source>
        <dbReference type="Google" id="ProtNLM"/>
    </source>
</evidence>
<dbReference type="EMBL" id="JACIDW010000010">
    <property type="protein sequence ID" value="MBB3965499.1"/>
    <property type="molecule type" value="Genomic_DNA"/>
</dbReference>
<name>A0A7W6GC67_9HYPH</name>
<gene>
    <name evidence="1" type="ORF">GGQ67_003172</name>
</gene>
<dbReference type="RefSeq" id="WP_183901057.1">
    <property type="nucleotide sequence ID" value="NZ_JACIDW010000010.1"/>
</dbReference>
<dbReference type="Pfam" id="PF12570">
    <property type="entry name" value="DUF3750"/>
    <property type="match status" value="1"/>
</dbReference>
<dbReference type="Proteomes" id="UP000582090">
    <property type="component" value="Unassembled WGS sequence"/>
</dbReference>
<keyword evidence="2" id="KW-1185">Reference proteome</keyword>
<accession>A0A7W6GC67</accession>
<sequence>MRHLKRLLLLILVVYLLPALASAGWWSLQSRPSSWREAEWGTSGVLPKADASEDAKIYIMSASTGGLKGAVASHSWIVTKAKGDAAYNRYDKVGWGSPIRRNNYVADAYWYSNTPRIVKEISGGEAQRLIPAVEAAIQSYPYAGVGDYRIYPGPNSNSFVAHVLRTVPDLDTVLPPDAVGRDYLSGGRMFAIDADGRDMHATLYGLIGIAAGQRSGFEVHFMGLVAGIDVTNPGLKIPAIGRIGL</sequence>
<comment type="caution">
    <text evidence="1">The sequence shown here is derived from an EMBL/GenBank/DDBJ whole genome shotgun (WGS) entry which is preliminary data.</text>
</comment>
<organism evidence="1 2">
    <name type="scientific">Rhizobium metallidurans</name>
    <dbReference type="NCBI Taxonomy" id="1265931"/>
    <lineage>
        <taxon>Bacteria</taxon>
        <taxon>Pseudomonadati</taxon>
        <taxon>Pseudomonadota</taxon>
        <taxon>Alphaproteobacteria</taxon>
        <taxon>Hyphomicrobiales</taxon>
        <taxon>Rhizobiaceae</taxon>
        <taxon>Rhizobium/Agrobacterium group</taxon>
        <taxon>Rhizobium</taxon>
    </lineage>
</organism>
<proteinExistence type="predicted"/>
<protein>
    <recommendedName>
        <fullName evidence="3">DUF3750 domain-containing protein</fullName>
    </recommendedName>
</protein>
<reference evidence="1 2" key="1">
    <citation type="submission" date="2020-08" db="EMBL/GenBank/DDBJ databases">
        <title>Genomic Encyclopedia of Type Strains, Phase IV (KMG-IV): sequencing the most valuable type-strain genomes for metagenomic binning, comparative biology and taxonomic classification.</title>
        <authorList>
            <person name="Goeker M."/>
        </authorList>
    </citation>
    <scope>NUCLEOTIDE SEQUENCE [LARGE SCALE GENOMIC DNA]</scope>
    <source>
        <strain evidence="1 2">DSM 26575</strain>
    </source>
</reference>
<dbReference type="AlphaFoldDB" id="A0A7W6GC67"/>
<dbReference type="InterPro" id="IPR022224">
    <property type="entry name" value="DUF3750"/>
</dbReference>
<evidence type="ECO:0000313" key="2">
    <source>
        <dbReference type="Proteomes" id="UP000582090"/>
    </source>
</evidence>